<dbReference type="EMBL" id="JABELV010000032">
    <property type="protein sequence ID" value="KAG7562426.1"/>
    <property type="molecule type" value="Genomic_DNA"/>
</dbReference>
<dbReference type="GO" id="GO:0006351">
    <property type="term" value="P:DNA-templated transcription"/>
    <property type="evidence" value="ECO:0007669"/>
    <property type="project" value="InterPro"/>
</dbReference>
<dbReference type="PROSITE" id="PS00463">
    <property type="entry name" value="ZN2_CY6_FUNGAL_1"/>
    <property type="match status" value="1"/>
</dbReference>
<dbReference type="InterPro" id="IPR001138">
    <property type="entry name" value="Zn2Cys6_DnaBD"/>
</dbReference>
<dbReference type="Proteomes" id="UP000812966">
    <property type="component" value="Unassembled WGS sequence"/>
</dbReference>
<feature type="compositionally biased region" description="Acidic residues" evidence="4">
    <location>
        <begin position="141"/>
        <end position="158"/>
    </location>
</feature>
<name>A0A8K0NRL9_9TREE</name>
<evidence type="ECO:0000256" key="4">
    <source>
        <dbReference type="SAM" id="MobiDB-lite"/>
    </source>
</evidence>
<dbReference type="PROSITE" id="PS50048">
    <property type="entry name" value="ZN2_CY6_FUNGAL_2"/>
    <property type="match status" value="1"/>
</dbReference>
<dbReference type="Pfam" id="PF04082">
    <property type="entry name" value="Fungal_trans"/>
    <property type="match status" value="1"/>
</dbReference>
<dbReference type="InterPro" id="IPR036864">
    <property type="entry name" value="Zn2-C6_fun-type_DNA-bd_sf"/>
</dbReference>
<dbReference type="Gene3D" id="4.10.240.10">
    <property type="entry name" value="Zn(2)-C6 fungal-type DNA-binding domain"/>
    <property type="match status" value="1"/>
</dbReference>
<dbReference type="GO" id="GO:0000981">
    <property type="term" value="F:DNA-binding transcription factor activity, RNA polymerase II-specific"/>
    <property type="evidence" value="ECO:0007669"/>
    <property type="project" value="InterPro"/>
</dbReference>
<dbReference type="InterPro" id="IPR007219">
    <property type="entry name" value="XnlR_reg_dom"/>
</dbReference>
<comment type="caution">
    <text evidence="6">The sequence shown here is derived from an EMBL/GenBank/DDBJ whole genome shotgun (WGS) entry which is preliminary data.</text>
</comment>
<proteinExistence type="predicted"/>
<dbReference type="GO" id="GO:0008270">
    <property type="term" value="F:zinc ion binding"/>
    <property type="evidence" value="ECO:0007669"/>
    <property type="project" value="InterPro"/>
</dbReference>
<evidence type="ECO:0000313" key="6">
    <source>
        <dbReference type="EMBL" id="KAG7562426.1"/>
    </source>
</evidence>
<dbReference type="PANTHER" id="PTHR31001:SF76">
    <property type="entry name" value="ZN(2)-C6 FUNGAL-TYPE DOMAIN-CONTAINING PROTEIN"/>
    <property type="match status" value="1"/>
</dbReference>
<comment type="subcellular location">
    <subcellularLocation>
        <location evidence="1">Nucleus</location>
    </subcellularLocation>
</comment>
<dbReference type="GO" id="GO:0003677">
    <property type="term" value="F:DNA binding"/>
    <property type="evidence" value="ECO:0007669"/>
    <property type="project" value="InterPro"/>
</dbReference>
<evidence type="ECO:0000256" key="1">
    <source>
        <dbReference type="ARBA" id="ARBA00004123"/>
    </source>
</evidence>
<dbReference type="SMART" id="SM00066">
    <property type="entry name" value="GAL4"/>
    <property type="match status" value="1"/>
</dbReference>
<gene>
    <name evidence="6" type="ORF">FFLO_02100</name>
</gene>
<dbReference type="InterPro" id="IPR050613">
    <property type="entry name" value="Sec_Metabolite_Reg"/>
</dbReference>
<evidence type="ECO:0000256" key="3">
    <source>
        <dbReference type="ARBA" id="ARBA00023242"/>
    </source>
</evidence>
<feature type="region of interest" description="Disordered" evidence="4">
    <location>
        <begin position="177"/>
        <end position="197"/>
    </location>
</feature>
<protein>
    <recommendedName>
        <fullName evidence="5">Zn(2)-C6 fungal-type domain-containing protein</fullName>
    </recommendedName>
</protein>
<accession>A0A8K0NRL9</accession>
<evidence type="ECO:0000259" key="5">
    <source>
        <dbReference type="PROSITE" id="PS50048"/>
    </source>
</evidence>
<dbReference type="CDD" id="cd00067">
    <property type="entry name" value="GAL4"/>
    <property type="match status" value="1"/>
</dbReference>
<feature type="region of interest" description="Disordered" evidence="4">
    <location>
        <begin position="133"/>
        <end position="158"/>
    </location>
</feature>
<dbReference type="PANTHER" id="PTHR31001">
    <property type="entry name" value="UNCHARACTERIZED TRANSCRIPTIONAL REGULATORY PROTEIN"/>
    <property type="match status" value="1"/>
</dbReference>
<keyword evidence="2" id="KW-0479">Metal-binding</keyword>
<sequence length="851" mass="95713">MNQMQEDSFATSAFTMGSDDAVRYSQRQPLTCYECSRRKQRCDKNIPCQNCVKRGKGDSCHVEETVKRPPAQRKRTRTYASTNTVDGLNRRVAHLEDQLASVVSQLNHGEVQGVKLISPKDYKPLNIFGVGGSRKDSSEGVFEEGEEGSEVGDSDDDTLDQEADAAATLEFLALGRSRAKSPGGNEDDFTSNSRQQTLPVSPFSFSARDLGVGSSTNVNTNNNGLALNLNLNHHHNAHPRVKVKFDYKALMRQSVVELLPPEGLARQLVTFDVECVSWFHCCYHGPSILNDCEAFWKDGMSGEVELNWSWLALYFGILMSALQHMPTENLQQLFGAPSAQNLLESYFEACMTCLQLADWMSNHSLFAVQCVAIIVSTANHLGKSDLYFTMLGGAIRVAQALNLNHLGPDPYPQSGDNKAQRLTPKAVINREVKKRTWWQLVIQDWFHAAFNRCNAISQNQFDTPPPLHCFDSDLQTFSHDTKALSIEVPTIDSHIKQLLRIAICLHKLYRDYPYRGSVPYSRIMEIDAAMQEAMEQAPAWMKFNPVDGMPNPFPEGITPSPWIHWQRMNYLCSAAHKVIVLHRPYLGRAFRGDSRYTYSRQTCVANARRILTWFTVFTFEPFRKTWTTLAHAVAASIILLLEIMHGADAIDASSQDLLQLVLQAIEVFRTVKHHSHIADKGLEMLTALVEGYRRRNEPRLQDPRMTRTTSFSDRSRAEMDNALHVLGSSRDEALRRRWSASDKSVKSPQKELVTPPAFIQPVEPLKVTPIATNTVHREEQNGLPPLPAPLQSPFQWLAAAPLPISQGMDMTAESFAIPEFGGMDGFYDWDIGLSWMDDEIAQPQLQQNQGI</sequence>
<evidence type="ECO:0000313" key="7">
    <source>
        <dbReference type="Proteomes" id="UP000812966"/>
    </source>
</evidence>
<organism evidence="6 7">
    <name type="scientific">Filobasidium floriforme</name>
    <dbReference type="NCBI Taxonomy" id="5210"/>
    <lineage>
        <taxon>Eukaryota</taxon>
        <taxon>Fungi</taxon>
        <taxon>Dikarya</taxon>
        <taxon>Basidiomycota</taxon>
        <taxon>Agaricomycotina</taxon>
        <taxon>Tremellomycetes</taxon>
        <taxon>Filobasidiales</taxon>
        <taxon>Filobasidiaceae</taxon>
        <taxon>Filobasidium</taxon>
    </lineage>
</organism>
<dbReference type="AlphaFoldDB" id="A0A8K0NRL9"/>
<keyword evidence="7" id="KW-1185">Reference proteome</keyword>
<keyword evidence="3" id="KW-0539">Nucleus</keyword>
<dbReference type="SUPFAM" id="SSF57701">
    <property type="entry name" value="Zn2/Cys6 DNA-binding domain"/>
    <property type="match status" value="1"/>
</dbReference>
<reference evidence="6" key="1">
    <citation type="submission" date="2020-04" db="EMBL/GenBank/DDBJ databases">
        <title>Analysis of mating type loci in Filobasidium floriforme.</title>
        <authorList>
            <person name="Nowrousian M."/>
        </authorList>
    </citation>
    <scope>NUCLEOTIDE SEQUENCE</scope>
    <source>
        <strain evidence="6">CBS 6242</strain>
    </source>
</reference>
<evidence type="ECO:0000256" key="2">
    <source>
        <dbReference type="ARBA" id="ARBA00022723"/>
    </source>
</evidence>
<dbReference type="GO" id="GO:0005634">
    <property type="term" value="C:nucleus"/>
    <property type="evidence" value="ECO:0007669"/>
    <property type="project" value="UniProtKB-SubCell"/>
</dbReference>
<dbReference type="CDD" id="cd12148">
    <property type="entry name" value="fungal_TF_MHR"/>
    <property type="match status" value="1"/>
</dbReference>
<dbReference type="Pfam" id="PF00172">
    <property type="entry name" value="Zn_clus"/>
    <property type="match status" value="1"/>
</dbReference>
<feature type="domain" description="Zn(2)-C6 fungal-type" evidence="5">
    <location>
        <begin position="31"/>
        <end position="62"/>
    </location>
</feature>